<keyword evidence="4" id="KW-1185">Reference proteome</keyword>
<reference evidence="4" key="1">
    <citation type="journal article" date="2019" name="Int. J. Syst. Evol. Microbiol.">
        <title>The Global Catalogue of Microorganisms (GCM) 10K type strain sequencing project: providing services to taxonomists for standard genome sequencing and annotation.</title>
        <authorList>
            <consortium name="The Broad Institute Genomics Platform"/>
            <consortium name="The Broad Institute Genome Sequencing Center for Infectious Disease"/>
            <person name="Wu L."/>
            <person name="Ma J."/>
        </authorList>
    </citation>
    <scope>NUCLEOTIDE SEQUENCE [LARGE SCALE GENOMIC DNA]</scope>
    <source>
        <strain evidence="4">KCTC 42423</strain>
    </source>
</reference>
<dbReference type="CDD" id="cd16894">
    <property type="entry name" value="MltD-like"/>
    <property type="match status" value="1"/>
</dbReference>
<dbReference type="Proteomes" id="UP001597459">
    <property type="component" value="Unassembled WGS sequence"/>
</dbReference>
<organism evidence="3 4">
    <name type="scientific">Aquimarina hainanensis</name>
    <dbReference type="NCBI Taxonomy" id="1578017"/>
    <lineage>
        <taxon>Bacteria</taxon>
        <taxon>Pseudomonadati</taxon>
        <taxon>Bacteroidota</taxon>
        <taxon>Flavobacteriia</taxon>
        <taxon>Flavobacteriales</taxon>
        <taxon>Flavobacteriaceae</taxon>
        <taxon>Aquimarina</taxon>
    </lineage>
</organism>
<evidence type="ECO:0000256" key="1">
    <source>
        <dbReference type="ARBA" id="ARBA00007734"/>
    </source>
</evidence>
<dbReference type="SUPFAM" id="SSF53955">
    <property type="entry name" value="Lysozyme-like"/>
    <property type="match status" value="1"/>
</dbReference>
<dbReference type="Pfam" id="PF01464">
    <property type="entry name" value="SLT"/>
    <property type="match status" value="1"/>
</dbReference>
<dbReference type="PANTHER" id="PTHR37423">
    <property type="entry name" value="SOLUBLE LYTIC MUREIN TRANSGLYCOSYLASE-RELATED"/>
    <property type="match status" value="1"/>
</dbReference>
<protein>
    <submittedName>
        <fullName evidence="3">Lytic transglycosylase domain-containing protein</fullName>
    </submittedName>
</protein>
<dbReference type="InterPro" id="IPR023346">
    <property type="entry name" value="Lysozyme-like_dom_sf"/>
</dbReference>
<dbReference type="RefSeq" id="WP_378255519.1">
    <property type="nucleotide sequence ID" value="NZ_JBHSJV010000001.1"/>
</dbReference>
<comment type="caution">
    <text evidence="3">The sequence shown here is derived from an EMBL/GenBank/DDBJ whole genome shotgun (WGS) entry which is preliminary data.</text>
</comment>
<name>A0ABW5NC43_9FLAO</name>
<accession>A0ABW5NC43</accession>
<feature type="domain" description="Transglycosylase SLT" evidence="2">
    <location>
        <begin position="117"/>
        <end position="210"/>
    </location>
</feature>
<evidence type="ECO:0000259" key="2">
    <source>
        <dbReference type="Pfam" id="PF01464"/>
    </source>
</evidence>
<gene>
    <name evidence="3" type="ORF">ACFSTE_14295</name>
</gene>
<proteinExistence type="inferred from homology"/>
<evidence type="ECO:0000313" key="4">
    <source>
        <dbReference type="Proteomes" id="UP001597459"/>
    </source>
</evidence>
<dbReference type="PANTHER" id="PTHR37423:SF2">
    <property type="entry name" value="MEMBRANE-BOUND LYTIC MUREIN TRANSGLYCOSYLASE C"/>
    <property type="match status" value="1"/>
</dbReference>
<evidence type="ECO:0000313" key="3">
    <source>
        <dbReference type="EMBL" id="MFD2592005.1"/>
    </source>
</evidence>
<dbReference type="Gene3D" id="1.10.530.10">
    <property type="match status" value="1"/>
</dbReference>
<comment type="similarity">
    <text evidence="1">Belongs to the transglycosylase Slt family.</text>
</comment>
<dbReference type="InterPro" id="IPR008258">
    <property type="entry name" value="Transglycosylase_SLT_dom_1"/>
</dbReference>
<dbReference type="EMBL" id="JBHULX010000028">
    <property type="protein sequence ID" value="MFD2592005.1"/>
    <property type="molecule type" value="Genomic_DNA"/>
</dbReference>
<sequence length="320" mass="36865">MKMIRRILVFLGVVFTFGVLVNATQEDLAEIKVEKPEAQKALEEKLVSDYNVYAIEMPENLNFAGELVPVSNPDIRERMDRELLVNTYWQSNGLLLFKRAHKYFPVIEPILKEYGIPDDFKYLAVIESGLTQAVSPARATGFWQLLKNTAREYGLEVNQNVDERYHIEKATIAACKYINQSKKRFGSWTLSAAAYNAGNHGVSKRLASQKVDTYYDLLLGEETGRYVFRIIAVKEILSNPKKYGFNFEEKDLYQHIPTYNIVVDERVENFATFAKELNINYKILKLHNPWLREPHLNNASGKEYLIQIPKDGYYSTTTGQ</sequence>